<feature type="compositionally biased region" description="Basic and acidic residues" evidence="11">
    <location>
        <begin position="109"/>
        <end position="132"/>
    </location>
</feature>
<evidence type="ECO:0000256" key="8">
    <source>
        <dbReference type="ARBA" id="ARBA00023136"/>
    </source>
</evidence>
<protein>
    <recommendedName>
        <fullName evidence="10">Sec-independent protein translocase protein TatA</fullName>
    </recommendedName>
</protein>
<dbReference type="RefSeq" id="WP_144305799.1">
    <property type="nucleotide sequence ID" value="NZ_CP039543.1"/>
</dbReference>
<name>A0A6P1ZFX6_9BACT</name>
<dbReference type="PANTHER" id="PTHR33162:SF1">
    <property type="entry name" value="SEC-INDEPENDENT PROTEIN TRANSLOCASE PROTEIN TATA, CHLOROPLASTIC"/>
    <property type="match status" value="1"/>
</dbReference>
<keyword evidence="6 10" id="KW-1133">Transmembrane helix</keyword>
<dbReference type="OrthoDB" id="9810561at2"/>
<organism evidence="13 14">
    <name type="scientific">Oceanidesulfovibrio marinus</name>
    <dbReference type="NCBI Taxonomy" id="370038"/>
    <lineage>
        <taxon>Bacteria</taxon>
        <taxon>Pseudomonadati</taxon>
        <taxon>Thermodesulfobacteriota</taxon>
        <taxon>Desulfovibrionia</taxon>
        <taxon>Desulfovibrionales</taxon>
        <taxon>Desulfovibrionaceae</taxon>
        <taxon>Oceanidesulfovibrio</taxon>
    </lineage>
</organism>
<keyword evidence="15" id="KW-1185">Reference proteome</keyword>
<keyword evidence="5 10" id="KW-0653">Protein transport</keyword>
<dbReference type="PANTHER" id="PTHR33162">
    <property type="entry name" value="SEC-INDEPENDENT PROTEIN TRANSLOCASE PROTEIN TATA, CHLOROPLASTIC"/>
    <property type="match status" value="1"/>
</dbReference>
<feature type="compositionally biased region" description="Polar residues" evidence="11">
    <location>
        <begin position="143"/>
        <end position="162"/>
    </location>
</feature>
<evidence type="ECO:0000256" key="7">
    <source>
        <dbReference type="ARBA" id="ARBA00023010"/>
    </source>
</evidence>
<dbReference type="Gene3D" id="1.20.5.3310">
    <property type="match status" value="1"/>
</dbReference>
<dbReference type="Proteomes" id="UP000434052">
    <property type="component" value="Unassembled WGS sequence"/>
</dbReference>
<dbReference type="Pfam" id="PF02416">
    <property type="entry name" value="TatA_B_E"/>
    <property type="match status" value="1"/>
</dbReference>
<dbReference type="GO" id="GO:0033281">
    <property type="term" value="C:TAT protein transport complex"/>
    <property type="evidence" value="ECO:0007669"/>
    <property type="project" value="UniProtKB-UniRule"/>
</dbReference>
<keyword evidence="8 10" id="KW-0472">Membrane</keyword>
<comment type="function">
    <text evidence="10">Part of the twin-arginine translocation (Tat) system that transports large folded proteins containing a characteristic twin-arginine motif in their signal peptide across membranes. TatA could form the protein-conducting channel of the Tat system.</text>
</comment>
<dbReference type="InterPro" id="IPR006312">
    <property type="entry name" value="TatA/E"/>
</dbReference>
<evidence type="ECO:0000313" key="13">
    <source>
        <dbReference type="EMBL" id="TVM33072.1"/>
    </source>
</evidence>
<reference evidence="13 14" key="1">
    <citation type="submission" date="2018-06" db="EMBL/GenBank/DDBJ databases">
        <title>Complete genome of Desulfovibrio marinus P48SEP.</title>
        <authorList>
            <person name="Crispim J.S."/>
            <person name="Vidigal P.M.P."/>
            <person name="Silva L.C.F."/>
            <person name="Araujo L.C."/>
            <person name="Laguardia C.N."/>
            <person name="Dias R.S."/>
            <person name="Sousa M.P."/>
            <person name="Paula S.O."/>
            <person name="Silva C."/>
        </authorList>
    </citation>
    <scope>NUCLEOTIDE SEQUENCE [LARGE SCALE GENOMIC DNA]</scope>
    <source>
        <strain evidence="13 14">P48SEP</strain>
    </source>
</reference>
<comment type="subunit">
    <text evidence="10">Forms a complex with TatC.</text>
</comment>
<evidence type="ECO:0000313" key="12">
    <source>
        <dbReference type="EMBL" id="QJT08462.1"/>
    </source>
</evidence>
<gene>
    <name evidence="13" type="primary">tatB</name>
    <name evidence="10" type="synonym">tatA</name>
    <name evidence="13" type="ORF">DQK91_12990</name>
    <name evidence="12" type="ORF">E8L03_05755</name>
</gene>
<feature type="compositionally biased region" description="Basic and acidic residues" evidence="11">
    <location>
        <begin position="53"/>
        <end position="101"/>
    </location>
</feature>
<dbReference type="GO" id="GO:0043953">
    <property type="term" value="P:protein transport by the Tat complex"/>
    <property type="evidence" value="ECO:0007669"/>
    <property type="project" value="UniProtKB-UniRule"/>
</dbReference>
<comment type="similarity">
    <text evidence="10">Belongs to the TatA/E family.</text>
</comment>
<comment type="function">
    <text evidence="9">Part of the twin-arginine translocation (Tat) system that transports large folded proteins containing a characteristic twin-arginine motif in their signal peptide across the thylakoid membrane. Involved in delta pH-dependent protein transport required for chloroplast development, especially thylakoid membrane formation. TATC and TATB mediate precursor recognition, whereas TATA facilitates translocation.</text>
</comment>
<dbReference type="NCBIfam" id="TIGR01410">
    <property type="entry name" value="tatB"/>
    <property type="match status" value="1"/>
</dbReference>
<feature type="region of interest" description="Disordered" evidence="11">
    <location>
        <begin position="53"/>
        <end position="162"/>
    </location>
</feature>
<evidence type="ECO:0000256" key="11">
    <source>
        <dbReference type="SAM" id="MobiDB-lite"/>
    </source>
</evidence>
<evidence type="ECO:0000313" key="15">
    <source>
        <dbReference type="Proteomes" id="UP000503251"/>
    </source>
</evidence>
<dbReference type="GO" id="GO:0008320">
    <property type="term" value="F:protein transmembrane transporter activity"/>
    <property type="evidence" value="ECO:0007669"/>
    <property type="project" value="UniProtKB-UniRule"/>
</dbReference>
<evidence type="ECO:0000256" key="4">
    <source>
        <dbReference type="ARBA" id="ARBA00022692"/>
    </source>
</evidence>
<dbReference type="EMBL" id="CP039543">
    <property type="protein sequence ID" value="QJT08462.1"/>
    <property type="molecule type" value="Genomic_DNA"/>
</dbReference>
<proteinExistence type="inferred from homology"/>
<evidence type="ECO:0000256" key="6">
    <source>
        <dbReference type="ARBA" id="ARBA00022989"/>
    </source>
</evidence>
<keyword evidence="2 10" id="KW-0813">Transport</keyword>
<dbReference type="EMBL" id="QMIF01000008">
    <property type="protein sequence ID" value="TVM33072.1"/>
    <property type="molecule type" value="Genomic_DNA"/>
</dbReference>
<evidence type="ECO:0000313" key="14">
    <source>
        <dbReference type="Proteomes" id="UP000434052"/>
    </source>
</evidence>
<dbReference type="InterPro" id="IPR018448">
    <property type="entry name" value="TatB"/>
</dbReference>
<keyword evidence="4 10" id="KW-0812">Transmembrane</keyword>
<dbReference type="AlphaFoldDB" id="A0A6P1ZFX6"/>
<dbReference type="GO" id="GO:0006886">
    <property type="term" value="P:intracellular protein transport"/>
    <property type="evidence" value="ECO:0007669"/>
    <property type="project" value="UniProtKB-ARBA"/>
</dbReference>
<evidence type="ECO:0000256" key="5">
    <source>
        <dbReference type="ARBA" id="ARBA00022927"/>
    </source>
</evidence>
<evidence type="ECO:0000256" key="2">
    <source>
        <dbReference type="ARBA" id="ARBA00022448"/>
    </source>
</evidence>
<dbReference type="Proteomes" id="UP000503251">
    <property type="component" value="Chromosome"/>
</dbReference>
<keyword evidence="7 10" id="KW-0811">Translocation</keyword>
<evidence type="ECO:0000256" key="1">
    <source>
        <dbReference type="ARBA" id="ARBA00004167"/>
    </source>
</evidence>
<dbReference type="PRINTS" id="PR01506">
    <property type="entry name" value="TATBPROTEIN"/>
</dbReference>
<evidence type="ECO:0000256" key="3">
    <source>
        <dbReference type="ARBA" id="ARBA00022475"/>
    </source>
</evidence>
<comment type="subcellular location">
    <subcellularLocation>
        <location evidence="10">Cell membrane</location>
        <topology evidence="10">Single-pass membrane protein</topology>
    </subcellularLocation>
    <subcellularLocation>
        <location evidence="1">Membrane</location>
        <topology evidence="1">Single-pass membrane protein</topology>
    </subcellularLocation>
</comment>
<reference evidence="12 15" key="2">
    <citation type="submission" date="2019-04" db="EMBL/GenBank/DDBJ databases">
        <title>Isolation and culture of sulfate reducing bacteria from the cold seep of the South China Sea.</title>
        <authorList>
            <person name="Sun C."/>
            <person name="Liu R."/>
        </authorList>
    </citation>
    <scope>NUCLEOTIDE SEQUENCE [LARGE SCALE GENOMIC DNA]</scope>
    <source>
        <strain evidence="12 15">CS1</strain>
    </source>
</reference>
<evidence type="ECO:0000256" key="10">
    <source>
        <dbReference type="HAMAP-Rule" id="MF_00236"/>
    </source>
</evidence>
<sequence length="162" mass="17578">MFGIGSTELLVILAVALIILGPKKLPQIARALGKGVAEFKKVSTDLQRTINVEMEREEREQKRKEDDKVKQAEKAKAAQSKHKGESEEAAQARREAEEASKKALASADKANRSEPFKDPYEPETAEATKPEEGQVIDVAASNAGETAQNTESSVASEQESKA</sequence>
<accession>A0A6P1ZFX6</accession>
<dbReference type="InterPro" id="IPR003369">
    <property type="entry name" value="TatA/B/E"/>
</dbReference>
<dbReference type="HAMAP" id="MF_00236">
    <property type="entry name" value="TatA_E"/>
    <property type="match status" value="1"/>
</dbReference>
<keyword evidence="3 10" id="KW-1003">Cell membrane</keyword>
<evidence type="ECO:0000256" key="9">
    <source>
        <dbReference type="ARBA" id="ARBA00025340"/>
    </source>
</evidence>